<dbReference type="EMBL" id="LFZN01000146">
    <property type="protein sequence ID" value="KXS97325.1"/>
    <property type="molecule type" value="Genomic_DNA"/>
</dbReference>
<organism evidence="1 2">
    <name type="scientific">Pseudocercospora eumusae</name>
    <dbReference type="NCBI Taxonomy" id="321146"/>
    <lineage>
        <taxon>Eukaryota</taxon>
        <taxon>Fungi</taxon>
        <taxon>Dikarya</taxon>
        <taxon>Ascomycota</taxon>
        <taxon>Pezizomycotina</taxon>
        <taxon>Dothideomycetes</taxon>
        <taxon>Dothideomycetidae</taxon>
        <taxon>Mycosphaerellales</taxon>
        <taxon>Mycosphaerellaceae</taxon>
        <taxon>Pseudocercospora</taxon>
    </lineage>
</organism>
<dbReference type="AlphaFoldDB" id="A0A139H4F2"/>
<dbReference type="EMBL" id="LFZN01000146">
    <property type="protein sequence ID" value="KXS97326.1"/>
    <property type="molecule type" value="Genomic_DNA"/>
</dbReference>
<dbReference type="Proteomes" id="UP000070133">
    <property type="component" value="Unassembled WGS sequence"/>
</dbReference>
<proteinExistence type="predicted"/>
<sequence length="78" mass="8967">MELQDGDAMDVSADYFSTLSQSQSQLALVYTQRHIERGFDTYQHDIPVELELPRTYVQRSRIYLWTPAALALALFDAV</sequence>
<dbReference type="OrthoDB" id="3555317at2759"/>
<accession>A0A139H4F2</accession>
<protein>
    <submittedName>
        <fullName evidence="1">Uncharacterized protein</fullName>
    </submittedName>
</protein>
<gene>
    <name evidence="1" type="ORF">AC578_10711</name>
</gene>
<comment type="caution">
    <text evidence="1">The sequence shown here is derived from an EMBL/GenBank/DDBJ whole genome shotgun (WGS) entry which is preliminary data.</text>
</comment>
<name>A0A139H4F2_9PEZI</name>
<reference evidence="1 2" key="1">
    <citation type="submission" date="2015-07" db="EMBL/GenBank/DDBJ databases">
        <title>Comparative genomics of the Sigatoka disease complex on banana suggests a link between parallel evolutionary changes in Pseudocercospora fijiensis and Pseudocercospora eumusae and increased virulence on the banana host.</title>
        <authorList>
            <person name="Chang T.-C."/>
            <person name="Salvucci A."/>
            <person name="Crous P.W."/>
            <person name="Stergiopoulos I."/>
        </authorList>
    </citation>
    <scope>NUCLEOTIDE SEQUENCE [LARGE SCALE GENOMIC DNA]</scope>
    <source>
        <strain evidence="1 2">CBS 114824</strain>
    </source>
</reference>
<evidence type="ECO:0000313" key="2">
    <source>
        <dbReference type="Proteomes" id="UP000070133"/>
    </source>
</evidence>
<evidence type="ECO:0000313" key="1">
    <source>
        <dbReference type="EMBL" id="KXS97324.1"/>
    </source>
</evidence>
<dbReference type="EMBL" id="LFZN01000146">
    <property type="protein sequence ID" value="KXS97324.1"/>
    <property type="molecule type" value="Genomic_DNA"/>
</dbReference>
<keyword evidence="2" id="KW-1185">Reference proteome</keyword>